<gene>
    <name evidence="1" type="ORF">AYI68_g4117</name>
</gene>
<name>A0A1R0GXZ7_9FUNG</name>
<dbReference type="EMBL" id="LSSL01002170">
    <property type="protein sequence ID" value="OLY81772.1"/>
    <property type="molecule type" value="Genomic_DNA"/>
</dbReference>
<proteinExistence type="predicted"/>
<accession>A0A1R0GXZ7</accession>
<comment type="caution">
    <text evidence="1">The sequence shown here is derived from an EMBL/GenBank/DDBJ whole genome shotgun (WGS) entry which is preliminary data.</text>
</comment>
<sequence>MSSANETRKSSSPGSIVGQVSVVNSNNHIDLLNDPRLSWYVDPFIKRHYDMMRKQEEDFESSSANSDSDCVSFKRPLEFDVSSDLGCEAKILKNDLCGSSTGLIDLSCEFESNSEFSSTPCNGVLV</sequence>
<keyword evidence="2" id="KW-1185">Reference proteome</keyword>
<dbReference type="Proteomes" id="UP000187455">
    <property type="component" value="Unassembled WGS sequence"/>
</dbReference>
<evidence type="ECO:0000313" key="1">
    <source>
        <dbReference type="EMBL" id="OLY81772.1"/>
    </source>
</evidence>
<evidence type="ECO:0000313" key="2">
    <source>
        <dbReference type="Proteomes" id="UP000187455"/>
    </source>
</evidence>
<reference evidence="1 2" key="1">
    <citation type="journal article" date="2016" name="Mol. Biol. Evol.">
        <title>Genome-Wide Survey of Gut Fungi (Harpellales) Reveals the First Horizontally Transferred Ubiquitin Gene from a Mosquito Host.</title>
        <authorList>
            <person name="Wang Y."/>
            <person name="White M.M."/>
            <person name="Kvist S."/>
            <person name="Moncalvo J.M."/>
        </authorList>
    </citation>
    <scope>NUCLEOTIDE SEQUENCE [LARGE SCALE GENOMIC DNA]</scope>
    <source>
        <strain evidence="1 2">ALG-7-W6</strain>
    </source>
</reference>
<organism evidence="1 2">
    <name type="scientific">Smittium mucronatum</name>
    <dbReference type="NCBI Taxonomy" id="133383"/>
    <lineage>
        <taxon>Eukaryota</taxon>
        <taxon>Fungi</taxon>
        <taxon>Fungi incertae sedis</taxon>
        <taxon>Zoopagomycota</taxon>
        <taxon>Kickxellomycotina</taxon>
        <taxon>Harpellomycetes</taxon>
        <taxon>Harpellales</taxon>
        <taxon>Legeriomycetaceae</taxon>
        <taxon>Smittium</taxon>
    </lineage>
</organism>
<protein>
    <submittedName>
        <fullName evidence="1">Uncharacterized protein</fullName>
    </submittedName>
</protein>
<dbReference type="AlphaFoldDB" id="A0A1R0GXZ7"/>